<evidence type="ECO:0000313" key="6">
    <source>
        <dbReference type="Proteomes" id="UP000265618"/>
    </source>
</evidence>
<feature type="domain" description="C2" evidence="4">
    <location>
        <begin position="35"/>
        <end position="155"/>
    </location>
</feature>
<proteinExistence type="predicted"/>
<keyword evidence="6" id="KW-1185">Reference proteome</keyword>
<dbReference type="InterPro" id="IPR000008">
    <property type="entry name" value="C2_dom"/>
</dbReference>
<name>A0A9K3CZB1_9EUKA</name>
<keyword evidence="2" id="KW-0106">Calcium</keyword>
<dbReference type="Gene3D" id="2.60.40.150">
    <property type="entry name" value="C2 domain"/>
    <property type="match status" value="1"/>
</dbReference>
<dbReference type="PROSITE" id="PS50004">
    <property type="entry name" value="C2"/>
    <property type="match status" value="1"/>
</dbReference>
<dbReference type="InterPro" id="IPR035892">
    <property type="entry name" value="C2_domain_sf"/>
</dbReference>
<sequence length="277" mass="30744">MDGYGQQQQGGYPPQQQGGYPPQQQGGYPPQQQQQGYPPQQQMGYPPQQAVVNGTLALTVVEARNLKSDDRDGADAFVIVRPQWDPKSENYKTHAIENNDHPNWTTKMQLHSARTDQVITFEIYDKDSFTGDDCIGTAAITLGPVADAQPHDVWLSLEHTMNSAQSHLHIWMQFYPAPGQPGPGQLPHQMNGQRPQFQVPAPEPMDRGFMDGDWKKQAMVGVAGVAGLGIVGGLIAHQVGEHREEKREEERRQQQQQQQSGMNAAMGMFNMFMGGGR</sequence>
<dbReference type="Proteomes" id="UP000265618">
    <property type="component" value="Unassembled WGS sequence"/>
</dbReference>
<dbReference type="SMART" id="SM00239">
    <property type="entry name" value="C2"/>
    <property type="match status" value="1"/>
</dbReference>
<evidence type="ECO:0000313" key="5">
    <source>
        <dbReference type="EMBL" id="GIQ84685.1"/>
    </source>
</evidence>
<dbReference type="CDD" id="cd00030">
    <property type="entry name" value="C2"/>
    <property type="match status" value="1"/>
</dbReference>
<feature type="compositionally biased region" description="Low complexity" evidence="3">
    <location>
        <begin position="254"/>
        <end position="265"/>
    </location>
</feature>
<keyword evidence="1" id="KW-0479">Metal-binding</keyword>
<dbReference type="GO" id="GO:0046872">
    <property type="term" value="F:metal ion binding"/>
    <property type="evidence" value="ECO:0007669"/>
    <property type="project" value="UniProtKB-KW"/>
</dbReference>
<organism evidence="5 6">
    <name type="scientific">Kipferlia bialata</name>
    <dbReference type="NCBI Taxonomy" id="797122"/>
    <lineage>
        <taxon>Eukaryota</taxon>
        <taxon>Metamonada</taxon>
        <taxon>Carpediemonas-like organisms</taxon>
        <taxon>Kipferlia</taxon>
    </lineage>
</organism>
<dbReference type="OrthoDB" id="270970at2759"/>
<evidence type="ECO:0000256" key="2">
    <source>
        <dbReference type="ARBA" id="ARBA00022837"/>
    </source>
</evidence>
<evidence type="ECO:0000256" key="3">
    <source>
        <dbReference type="SAM" id="MobiDB-lite"/>
    </source>
</evidence>
<gene>
    <name evidence="5" type="ORF">KIPB_006230</name>
</gene>
<evidence type="ECO:0000256" key="1">
    <source>
        <dbReference type="ARBA" id="ARBA00022723"/>
    </source>
</evidence>
<feature type="region of interest" description="Disordered" evidence="3">
    <location>
        <begin position="240"/>
        <end position="265"/>
    </location>
</feature>
<accession>A0A9K3CZB1</accession>
<dbReference type="EMBL" id="BDIP01001576">
    <property type="protein sequence ID" value="GIQ84685.1"/>
    <property type="molecule type" value="Genomic_DNA"/>
</dbReference>
<dbReference type="Pfam" id="PF00168">
    <property type="entry name" value="C2"/>
    <property type="match status" value="1"/>
</dbReference>
<feature type="compositionally biased region" description="Basic and acidic residues" evidence="3">
    <location>
        <begin position="240"/>
        <end position="253"/>
    </location>
</feature>
<evidence type="ECO:0000259" key="4">
    <source>
        <dbReference type="PROSITE" id="PS50004"/>
    </source>
</evidence>
<comment type="caution">
    <text evidence="5">The sequence shown here is derived from an EMBL/GenBank/DDBJ whole genome shotgun (WGS) entry which is preliminary data.</text>
</comment>
<reference evidence="5 6" key="1">
    <citation type="journal article" date="2018" name="PLoS ONE">
        <title>The draft genome of Kipferlia bialata reveals reductive genome evolution in fornicate parasites.</title>
        <authorList>
            <person name="Tanifuji G."/>
            <person name="Takabayashi S."/>
            <person name="Kume K."/>
            <person name="Takagi M."/>
            <person name="Nakayama T."/>
            <person name="Kamikawa R."/>
            <person name="Inagaki Y."/>
            <person name="Hashimoto T."/>
        </authorList>
    </citation>
    <scope>NUCLEOTIDE SEQUENCE [LARGE SCALE GENOMIC DNA]</scope>
    <source>
        <strain evidence="5">NY0173</strain>
    </source>
</reference>
<protein>
    <recommendedName>
        <fullName evidence="4">C2 domain-containing protein</fullName>
    </recommendedName>
</protein>
<dbReference type="AlphaFoldDB" id="A0A9K3CZB1"/>
<dbReference type="PANTHER" id="PTHR45911">
    <property type="entry name" value="C2 DOMAIN-CONTAINING PROTEIN"/>
    <property type="match status" value="1"/>
</dbReference>
<dbReference type="SUPFAM" id="SSF49562">
    <property type="entry name" value="C2 domain (Calcium/lipid-binding domain, CaLB)"/>
    <property type="match status" value="1"/>
</dbReference>
<feature type="region of interest" description="Disordered" evidence="3">
    <location>
        <begin position="1"/>
        <end position="47"/>
    </location>
</feature>